<evidence type="ECO:0000256" key="2">
    <source>
        <dbReference type="ARBA" id="ARBA00022670"/>
    </source>
</evidence>
<evidence type="ECO:0000259" key="6">
    <source>
        <dbReference type="PROSITE" id="PS50106"/>
    </source>
</evidence>
<evidence type="ECO:0000313" key="8">
    <source>
        <dbReference type="Proteomes" id="UP001500742"/>
    </source>
</evidence>
<dbReference type="InterPro" id="IPR001478">
    <property type="entry name" value="PDZ"/>
</dbReference>
<comment type="caution">
    <text evidence="7">The sequence shown here is derived from an EMBL/GenBank/DDBJ whole genome shotgun (WGS) entry which is preliminary data.</text>
</comment>
<organism evidence="7 8">
    <name type="scientific">Mucilaginibacter dorajii</name>
    <dbReference type="NCBI Taxonomy" id="692994"/>
    <lineage>
        <taxon>Bacteria</taxon>
        <taxon>Pseudomonadati</taxon>
        <taxon>Bacteroidota</taxon>
        <taxon>Sphingobacteriia</taxon>
        <taxon>Sphingobacteriales</taxon>
        <taxon>Sphingobacteriaceae</taxon>
        <taxon>Mucilaginibacter</taxon>
    </lineage>
</organism>
<evidence type="ECO:0000256" key="4">
    <source>
        <dbReference type="ARBA" id="ARBA00022825"/>
    </source>
</evidence>
<dbReference type="EMBL" id="BAAAZC010000013">
    <property type="protein sequence ID" value="GAA3970243.1"/>
    <property type="molecule type" value="Genomic_DNA"/>
</dbReference>
<dbReference type="RefSeq" id="WP_259095722.1">
    <property type="nucleotide sequence ID" value="NZ_BAAAZC010000013.1"/>
</dbReference>
<reference evidence="8" key="1">
    <citation type="journal article" date="2019" name="Int. J. Syst. Evol. Microbiol.">
        <title>The Global Catalogue of Microorganisms (GCM) 10K type strain sequencing project: providing services to taxonomists for standard genome sequencing and annotation.</title>
        <authorList>
            <consortium name="The Broad Institute Genomics Platform"/>
            <consortium name="The Broad Institute Genome Sequencing Center for Infectious Disease"/>
            <person name="Wu L."/>
            <person name="Ma J."/>
        </authorList>
    </citation>
    <scope>NUCLEOTIDE SEQUENCE [LARGE SCALE GENOMIC DNA]</scope>
    <source>
        <strain evidence="8">JCM 16601</strain>
    </source>
</reference>
<dbReference type="CDD" id="cd07560">
    <property type="entry name" value="Peptidase_S41_CPP"/>
    <property type="match status" value="1"/>
</dbReference>
<dbReference type="CDD" id="cd06782">
    <property type="entry name" value="cpPDZ_CPP-like"/>
    <property type="match status" value="1"/>
</dbReference>
<dbReference type="SUPFAM" id="SSF52096">
    <property type="entry name" value="ClpP/crotonase"/>
    <property type="match status" value="1"/>
</dbReference>
<dbReference type="Pfam" id="PF00595">
    <property type="entry name" value="PDZ"/>
    <property type="match status" value="1"/>
</dbReference>
<accession>A0ABP7PSE6</accession>
<dbReference type="Gene3D" id="2.30.42.10">
    <property type="match status" value="1"/>
</dbReference>
<dbReference type="InterPro" id="IPR029045">
    <property type="entry name" value="ClpP/crotonase-like_dom_sf"/>
</dbReference>
<dbReference type="SUPFAM" id="SSF50156">
    <property type="entry name" value="PDZ domain-like"/>
    <property type="match status" value="1"/>
</dbReference>
<evidence type="ECO:0000256" key="5">
    <source>
        <dbReference type="RuleBase" id="RU004404"/>
    </source>
</evidence>
<sequence length="578" mass="64611">MVISKKYKKIGLFAGIITLAVGIAAFDDDLFQISKNLDVFASVYKEVNINYVDDINSAKLVKTGVDAMLDGLDPYTEFVPESEIEDYKLHYVSTQYGGIGASIFVRNNKVYVSDVFEGFPAQKGDVHPGDQVLKINDIELNGKNNDQVSLLLKGSKGAAIKLLIKRDNIAQPFEKNLVRDEIKQPNVSYYGMVQGNMGYIKLDKFLENSAAEVTNALVALKKNNPNGIILDLRSNGGGILQEAVKIVNLFVQKDVEVVSQKGKIKDKNFTYSTVNTPLEPNLPLVVLVNSHSASASEIVSGSLQDLDRAIIIGQRSYGKGLVQQTFNLPYNSLVKITIAKYYIPSGRCIQEIDYTHRKDDGSVVKVADSLIHEFKTKNGRSVYDGSGIYPDIFVKQEKFANVTQALVGKLLIFDYATIYHDKHAKISESKSFTLSDGDYNDFVKYLADKNYSYNTSSEKMLNSLKTEATKEKQFGEIQTEYDVLKNKLMATKKNDLQLHKDEIKQVLENEIASRYYYEKGRYETNFKYDQELAQAVKTMQDKTQLASILKGEGNYKVIGKPVLAMAGKKAAEKESDDE</sequence>
<dbReference type="InterPro" id="IPR004447">
    <property type="entry name" value="Peptidase_S41A"/>
</dbReference>
<evidence type="ECO:0000313" key="7">
    <source>
        <dbReference type="EMBL" id="GAA3970243.1"/>
    </source>
</evidence>
<keyword evidence="3 5" id="KW-0378">Hydrolase</keyword>
<protein>
    <submittedName>
        <fullName evidence="7">S41 family peptidase</fullName>
    </submittedName>
</protein>
<dbReference type="InterPro" id="IPR005151">
    <property type="entry name" value="Tail-specific_protease"/>
</dbReference>
<dbReference type="Proteomes" id="UP001500742">
    <property type="component" value="Unassembled WGS sequence"/>
</dbReference>
<dbReference type="Gene3D" id="3.90.226.10">
    <property type="entry name" value="2-enoyl-CoA Hydratase, Chain A, domain 1"/>
    <property type="match status" value="1"/>
</dbReference>
<dbReference type="PROSITE" id="PS50106">
    <property type="entry name" value="PDZ"/>
    <property type="match status" value="1"/>
</dbReference>
<feature type="domain" description="PDZ" evidence="6">
    <location>
        <begin position="88"/>
        <end position="167"/>
    </location>
</feature>
<dbReference type="Gene3D" id="3.30.750.44">
    <property type="match status" value="1"/>
</dbReference>
<evidence type="ECO:0000256" key="3">
    <source>
        <dbReference type="ARBA" id="ARBA00022801"/>
    </source>
</evidence>
<dbReference type="NCBIfam" id="TIGR00225">
    <property type="entry name" value="prc"/>
    <property type="match status" value="1"/>
</dbReference>
<keyword evidence="4 5" id="KW-0720">Serine protease</keyword>
<dbReference type="InterPro" id="IPR036034">
    <property type="entry name" value="PDZ_sf"/>
</dbReference>
<name>A0ABP7PSE6_9SPHI</name>
<keyword evidence="8" id="KW-1185">Reference proteome</keyword>
<dbReference type="PANTHER" id="PTHR32060">
    <property type="entry name" value="TAIL-SPECIFIC PROTEASE"/>
    <property type="match status" value="1"/>
</dbReference>
<evidence type="ECO:0000256" key="1">
    <source>
        <dbReference type="ARBA" id="ARBA00009179"/>
    </source>
</evidence>
<dbReference type="PANTHER" id="PTHR32060:SF30">
    <property type="entry name" value="CARBOXY-TERMINAL PROCESSING PROTEASE CTPA"/>
    <property type="match status" value="1"/>
</dbReference>
<dbReference type="SMART" id="SM00228">
    <property type="entry name" value="PDZ"/>
    <property type="match status" value="1"/>
</dbReference>
<dbReference type="Pfam" id="PF03572">
    <property type="entry name" value="Peptidase_S41"/>
    <property type="match status" value="1"/>
</dbReference>
<gene>
    <name evidence="7" type="ORF">GCM10022210_19120</name>
</gene>
<comment type="similarity">
    <text evidence="1 5">Belongs to the peptidase S41A family.</text>
</comment>
<keyword evidence="2 5" id="KW-0645">Protease</keyword>
<dbReference type="SMART" id="SM00245">
    <property type="entry name" value="TSPc"/>
    <property type="match status" value="1"/>
</dbReference>
<proteinExistence type="inferred from homology"/>